<dbReference type="AlphaFoldDB" id="A0A0P7CZR0"/>
<comment type="caution">
    <text evidence="1">The sequence shown here is derived from an EMBL/GenBank/DDBJ whole genome shotgun (WGS) entry which is preliminary data.</text>
</comment>
<dbReference type="Proteomes" id="UP000050437">
    <property type="component" value="Unassembled WGS sequence"/>
</dbReference>
<protein>
    <submittedName>
        <fullName evidence="1">Uncharacterized protein</fullName>
    </submittedName>
</protein>
<evidence type="ECO:0000313" key="1">
    <source>
        <dbReference type="EMBL" id="KPM63222.1"/>
    </source>
</evidence>
<organism evidence="1 2">
    <name type="scientific">Pseudomonas putida</name>
    <name type="common">Arthrobacter siderocapsulatus</name>
    <dbReference type="NCBI Taxonomy" id="303"/>
    <lineage>
        <taxon>Bacteria</taxon>
        <taxon>Pseudomonadati</taxon>
        <taxon>Pseudomonadota</taxon>
        <taxon>Gammaproteobacteria</taxon>
        <taxon>Pseudomonadales</taxon>
        <taxon>Pseudomonadaceae</taxon>
        <taxon>Pseudomonas</taxon>
    </lineage>
</organism>
<sequence length="119" mass="13497">MINMEPGLIALILITSIAIAITVQIYVAHKYTEHFESFLPTSRIVSDNIKNYKHAGLIGKLIRTGQIATLLATPKIFTYRGAADIEEVQKFPRRERLVLVNLWAIHIILFLALVLSHYL</sequence>
<dbReference type="RefSeq" id="WP_015268939.1">
    <property type="nucleotide sequence ID" value="NZ_LKKS01000098.1"/>
</dbReference>
<evidence type="ECO:0000313" key="2">
    <source>
        <dbReference type="Proteomes" id="UP000050437"/>
    </source>
</evidence>
<dbReference type="GeneID" id="92662604"/>
<gene>
    <name evidence="1" type="ORF">HB13667_15275</name>
</gene>
<reference evidence="1 2" key="1">
    <citation type="submission" date="2015-10" db="EMBL/GenBank/DDBJ databases">
        <title>Pseudomonas putida clinical strains.</title>
        <authorList>
            <person name="Molina L."/>
            <person name="Udaondo Z."/>
        </authorList>
    </citation>
    <scope>NUCLEOTIDE SEQUENCE [LARGE SCALE GENOMIC DNA]</scope>
    <source>
        <strain evidence="1 2">HB13667</strain>
    </source>
</reference>
<accession>A0A0P7CZR0</accession>
<dbReference type="EMBL" id="LKKS01000098">
    <property type="protein sequence ID" value="KPM63222.1"/>
    <property type="molecule type" value="Genomic_DNA"/>
</dbReference>
<proteinExistence type="predicted"/>
<name>A0A0P7CZR0_PSEPU</name>